<organism evidence="2 3">
    <name type="scientific">Methylorubrum extorquens (strain DSM 6343 / CIP 106787 / DM4)</name>
    <name type="common">Methylobacterium extorquens</name>
    <dbReference type="NCBI Taxonomy" id="661410"/>
    <lineage>
        <taxon>Bacteria</taxon>
        <taxon>Pseudomonadati</taxon>
        <taxon>Pseudomonadota</taxon>
        <taxon>Alphaproteobacteria</taxon>
        <taxon>Hyphomicrobiales</taxon>
        <taxon>Methylobacteriaceae</taxon>
        <taxon>Methylorubrum</taxon>
    </lineage>
</organism>
<dbReference type="AlphaFoldDB" id="C7CFA8"/>
<proteinExistence type="predicted"/>
<dbReference type="KEGG" id="mdi:METDI4413"/>
<protein>
    <submittedName>
        <fullName evidence="2">Uncharacterized protein</fullName>
    </submittedName>
</protein>
<accession>C7CFA8</accession>
<feature type="region of interest" description="Disordered" evidence="1">
    <location>
        <begin position="24"/>
        <end position="61"/>
    </location>
</feature>
<name>C7CFA8_METED</name>
<reference evidence="3" key="1">
    <citation type="journal article" date="2009" name="PLoS ONE">
        <title>Methylobacterium genome sequences: a reference blueprint to investigate microbial metabolism of C1 compounds from natural and industrial sources.</title>
        <authorList>
            <person name="Vuilleumier S."/>
            <person name="Chistoserdova L."/>
            <person name="Lee M.-C."/>
            <person name="Bringel F."/>
            <person name="Lajus A."/>
            <person name="Zhou Y."/>
            <person name="Gourion B."/>
            <person name="Barbe V."/>
            <person name="Chang J."/>
            <person name="Cruveiller S."/>
            <person name="Dossat C."/>
            <person name="Gillett W."/>
            <person name="Gruffaz C."/>
            <person name="Haugen E."/>
            <person name="Hourcade E."/>
            <person name="Levy R."/>
            <person name="Mangenot S."/>
            <person name="Muller E."/>
            <person name="Nadalig T."/>
            <person name="Pagni M."/>
            <person name="Penny C."/>
            <person name="Peyraud R."/>
            <person name="Robinson D.G."/>
            <person name="Roche D."/>
            <person name="Rouy Z."/>
            <person name="Saenampechek C."/>
            <person name="Salvignol G."/>
            <person name="Vallenet D."/>
            <person name="Wu Z."/>
            <person name="Marx C.J."/>
            <person name="Vorholt J.A."/>
            <person name="Olson M.V."/>
            <person name="Kaul R."/>
            <person name="Weissenbach J."/>
            <person name="Medigue C."/>
            <person name="Lidstrom M.E."/>
        </authorList>
    </citation>
    <scope>NUCLEOTIDE SEQUENCE [LARGE SCALE GENOMIC DNA]</scope>
    <source>
        <strain evidence="3">DSM 6343 / CIP 106787 / DM4</strain>
    </source>
</reference>
<evidence type="ECO:0000313" key="3">
    <source>
        <dbReference type="Proteomes" id="UP000008070"/>
    </source>
</evidence>
<gene>
    <name evidence="2" type="ORF">METD_I4413</name>
</gene>
<sequence>MMPSTDVFGAGRIARGRKEFSVVRDDRKTSDLPSGGDITGVNEIADGAHSRTGPPDRTGAATIASPEWLACDEASMRLNQLRPVRHRIADR</sequence>
<evidence type="ECO:0000313" key="2">
    <source>
        <dbReference type="EMBL" id="CAX26042.1"/>
    </source>
</evidence>
<evidence type="ECO:0000256" key="1">
    <source>
        <dbReference type="SAM" id="MobiDB-lite"/>
    </source>
</evidence>
<dbReference type="HOGENOM" id="CLU_2423539_0_0_5"/>
<dbReference type="EMBL" id="FP103042">
    <property type="protein sequence ID" value="CAX26042.1"/>
    <property type="molecule type" value="Genomic_DNA"/>
</dbReference>
<dbReference type="Proteomes" id="UP000008070">
    <property type="component" value="Chromosome"/>
</dbReference>